<sequence>MTFEQEVNSLKQRIARAEHARDRLRASGDQEQYMQACSMVSALDLQLESLLDTQPREEERLPGPNAGS</sequence>
<dbReference type="Proteomes" id="UP001200741">
    <property type="component" value="Unassembled WGS sequence"/>
</dbReference>
<keyword evidence="2" id="KW-1185">Reference proteome</keyword>
<dbReference type="RefSeq" id="WP_233375726.1">
    <property type="nucleotide sequence ID" value="NZ_JAJTWU010000022.1"/>
</dbReference>
<reference evidence="1 2" key="1">
    <citation type="submission" date="2021-12" db="EMBL/GenBank/DDBJ databases">
        <title>Genome seq of P8.</title>
        <authorList>
            <person name="Seo T."/>
        </authorList>
    </citation>
    <scope>NUCLEOTIDE SEQUENCE [LARGE SCALE GENOMIC DNA]</scope>
    <source>
        <strain evidence="1 2">P8</strain>
    </source>
</reference>
<accession>A0ABS8Y6C7</accession>
<name>A0ABS8Y6C7_9BURK</name>
<comment type="caution">
    <text evidence="1">The sequence shown here is derived from an EMBL/GenBank/DDBJ whole genome shotgun (WGS) entry which is preliminary data.</text>
</comment>
<proteinExistence type="predicted"/>
<protein>
    <submittedName>
        <fullName evidence="1">Uncharacterized protein</fullName>
    </submittedName>
</protein>
<evidence type="ECO:0000313" key="2">
    <source>
        <dbReference type="Proteomes" id="UP001200741"/>
    </source>
</evidence>
<dbReference type="EMBL" id="JAJTWU010000022">
    <property type="protein sequence ID" value="MCE4558240.1"/>
    <property type="molecule type" value="Genomic_DNA"/>
</dbReference>
<gene>
    <name evidence="1" type="ORF">LXT13_28095</name>
</gene>
<evidence type="ECO:0000313" key="1">
    <source>
        <dbReference type="EMBL" id="MCE4558240.1"/>
    </source>
</evidence>
<organism evidence="1 2">
    <name type="scientific">Pelomonas cellulosilytica</name>
    <dbReference type="NCBI Taxonomy" id="2906762"/>
    <lineage>
        <taxon>Bacteria</taxon>
        <taxon>Pseudomonadati</taxon>
        <taxon>Pseudomonadota</taxon>
        <taxon>Betaproteobacteria</taxon>
        <taxon>Burkholderiales</taxon>
        <taxon>Sphaerotilaceae</taxon>
        <taxon>Roseateles</taxon>
    </lineage>
</organism>